<dbReference type="PANTHER" id="PTHR43976">
    <property type="entry name" value="SHORT CHAIN DEHYDROGENASE"/>
    <property type="match status" value="1"/>
</dbReference>
<dbReference type="Pfam" id="PF00106">
    <property type="entry name" value="adh_short"/>
    <property type="match status" value="1"/>
</dbReference>
<dbReference type="InterPro" id="IPR002347">
    <property type="entry name" value="SDR_fam"/>
</dbReference>
<proteinExistence type="inferred from homology"/>
<evidence type="ECO:0000313" key="3">
    <source>
        <dbReference type="EMBL" id="MBB5515322.1"/>
    </source>
</evidence>
<dbReference type="PROSITE" id="PS00061">
    <property type="entry name" value="ADH_SHORT"/>
    <property type="match status" value="1"/>
</dbReference>
<dbReference type="InterPro" id="IPR036291">
    <property type="entry name" value="NAD(P)-bd_dom_sf"/>
</dbReference>
<comment type="similarity">
    <text evidence="1">Belongs to the short-chain dehydrogenases/reductases (SDR) family.</text>
</comment>
<keyword evidence="4" id="KW-1185">Reference proteome</keyword>
<sequence length="275" mass="30683">MTRTILITGCSSGIGLDAARSMAARGWRVFATCRKAEDCARLQAEGLESFVLDHDDPESITAAIAQAMERAGRIDAAFLNGAFALPAMAEDVPRDGMRAVMETNFIGVHDIARQLVPIMRDQGHGRLLFCSSVLGLVGIKYRAPYVASKFAMEGYADCLRMELHGSGIDVSLIEPGPIPTRIRQNAQKNFERWIAWETSRHRPFYERSLRPRLYDESGTPDRFERPVSAVTQTVIHACESPRPKARYFITPGTYLGNLVRRFLPTRAADAILRRN</sequence>
<comment type="caution">
    <text evidence="3">The sequence shown here is derived from an EMBL/GenBank/DDBJ whole genome shotgun (WGS) entry which is preliminary data.</text>
</comment>
<evidence type="ECO:0000256" key="2">
    <source>
        <dbReference type="ARBA" id="ARBA00023002"/>
    </source>
</evidence>
<dbReference type="Gene3D" id="3.40.50.720">
    <property type="entry name" value="NAD(P)-binding Rossmann-like Domain"/>
    <property type="match status" value="1"/>
</dbReference>
<evidence type="ECO:0000256" key="1">
    <source>
        <dbReference type="ARBA" id="ARBA00006484"/>
    </source>
</evidence>
<dbReference type="SUPFAM" id="SSF51735">
    <property type="entry name" value="NAD(P)-binding Rossmann-fold domains"/>
    <property type="match status" value="1"/>
</dbReference>
<dbReference type="PRINTS" id="PR00081">
    <property type="entry name" value="GDHRDH"/>
</dbReference>
<dbReference type="Proteomes" id="UP000553766">
    <property type="component" value="Unassembled WGS sequence"/>
</dbReference>
<name>A0A840WNU0_9RHOB</name>
<accession>A0A840WNU0</accession>
<keyword evidence="2" id="KW-0560">Oxidoreductase</keyword>
<gene>
    <name evidence="3" type="ORF">FHS89_001332</name>
</gene>
<dbReference type="InterPro" id="IPR020904">
    <property type="entry name" value="Sc_DH/Rdtase_CS"/>
</dbReference>
<reference evidence="3 4" key="1">
    <citation type="submission" date="2020-08" db="EMBL/GenBank/DDBJ databases">
        <title>Genomic Encyclopedia of Type Strains, Phase IV (KMG-IV): sequencing the most valuable type-strain genomes for metagenomic binning, comparative biology and taxonomic classification.</title>
        <authorList>
            <person name="Goeker M."/>
        </authorList>
    </citation>
    <scope>NUCLEOTIDE SEQUENCE [LARGE SCALE GENOMIC DNA]</scope>
    <source>
        <strain evidence="3 4">DSM 103377</strain>
    </source>
</reference>
<dbReference type="RefSeq" id="WP_184009783.1">
    <property type="nucleotide sequence ID" value="NZ_JACIJS010000003.1"/>
</dbReference>
<dbReference type="AlphaFoldDB" id="A0A840WNU0"/>
<evidence type="ECO:0000313" key="4">
    <source>
        <dbReference type="Proteomes" id="UP000553766"/>
    </source>
</evidence>
<dbReference type="PANTHER" id="PTHR43976:SF16">
    <property type="entry name" value="SHORT-CHAIN DEHYDROGENASE_REDUCTASE FAMILY PROTEIN"/>
    <property type="match status" value="1"/>
</dbReference>
<dbReference type="CDD" id="cd05374">
    <property type="entry name" value="17beta-HSD-like_SDR_c"/>
    <property type="match status" value="1"/>
</dbReference>
<protein>
    <submittedName>
        <fullName evidence="3">NAD(P)-dependent dehydrogenase (Short-subunit alcohol dehydrogenase family)</fullName>
    </submittedName>
</protein>
<dbReference type="EMBL" id="JACIJS010000003">
    <property type="protein sequence ID" value="MBB5515322.1"/>
    <property type="molecule type" value="Genomic_DNA"/>
</dbReference>
<dbReference type="InterPro" id="IPR051911">
    <property type="entry name" value="SDR_oxidoreductase"/>
</dbReference>
<organism evidence="3 4">
    <name type="scientific">Rubricella aquisinus</name>
    <dbReference type="NCBI Taxonomy" id="2028108"/>
    <lineage>
        <taxon>Bacteria</taxon>
        <taxon>Pseudomonadati</taxon>
        <taxon>Pseudomonadota</taxon>
        <taxon>Alphaproteobacteria</taxon>
        <taxon>Rhodobacterales</taxon>
        <taxon>Paracoccaceae</taxon>
        <taxon>Rubricella</taxon>
    </lineage>
</organism>
<dbReference type="GO" id="GO:0016491">
    <property type="term" value="F:oxidoreductase activity"/>
    <property type="evidence" value="ECO:0007669"/>
    <property type="project" value="UniProtKB-KW"/>
</dbReference>